<evidence type="ECO:0000313" key="5">
    <source>
        <dbReference type="EMBL" id="MFD1124767.1"/>
    </source>
</evidence>
<dbReference type="Pfam" id="PF01022">
    <property type="entry name" value="HTH_5"/>
    <property type="match status" value="1"/>
</dbReference>
<dbReference type="PROSITE" id="PS50987">
    <property type="entry name" value="HTH_ARSR_2"/>
    <property type="match status" value="1"/>
</dbReference>
<dbReference type="PANTHER" id="PTHR43132:SF2">
    <property type="entry name" value="ARSENICAL RESISTANCE OPERON REPRESSOR ARSR-RELATED"/>
    <property type="match status" value="1"/>
</dbReference>
<evidence type="ECO:0000256" key="1">
    <source>
        <dbReference type="ARBA" id="ARBA00023015"/>
    </source>
</evidence>
<dbReference type="PANTHER" id="PTHR43132">
    <property type="entry name" value="ARSENICAL RESISTANCE OPERON REPRESSOR ARSR-RELATED"/>
    <property type="match status" value="1"/>
</dbReference>
<name>A0ABW3PH52_9LACO</name>
<dbReference type="InterPro" id="IPR036390">
    <property type="entry name" value="WH_DNA-bd_sf"/>
</dbReference>
<gene>
    <name evidence="5" type="ORF">ACFQ22_05225</name>
</gene>
<keyword evidence="3" id="KW-0804">Transcription</keyword>
<comment type="caution">
    <text evidence="5">The sequence shown here is derived from an EMBL/GenBank/DDBJ whole genome shotgun (WGS) entry which is preliminary data.</text>
</comment>
<keyword evidence="6" id="KW-1185">Reference proteome</keyword>
<dbReference type="InterPro" id="IPR051011">
    <property type="entry name" value="Metal_resp_trans_reg"/>
</dbReference>
<dbReference type="InterPro" id="IPR036388">
    <property type="entry name" value="WH-like_DNA-bd_sf"/>
</dbReference>
<keyword evidence="1" id="KW-0805">Transcription regulation</keyword>
<protein>
    <submittedName>
        <fullName evidence="5">ArsR/SmtB family transcription factor</fullName>
    </submittedName>
</protein>
<evidence type="ECO:0000256" key="2">
    <source>
        <dbReference type="ARBA" id="ARBA00023125"/>
    </source>
</evidence>
<feature type="domain" description="HTH arsR-type" evidence="4">
    <location>
        <begin position="1"/>
        <end position="94"/>
    </location>
</feature>
<reference evidence="6" key="1">
    <citation type="journal article" date="2019" name="Int. J. Syst. Evol. Microbiol.">
        <title>The Global Catalogue of Microorganisms (GCM) 10K type strain sequencing project: providing services to taxonomists for standard genome sequencing and annotation.</title>
        <authorList>
            <consortium name="The Broad Institute Genomics Platform"/>
            <consortium name="The Broad Institute Genome Sequencing Center for Infectious Disease"/>
            <person name="Wu L."/>
            <person name="Ma J."/>
        </authorList>
    </citation>
    <scope>NUCLEOTIDE SEQUENCE [LARGE SCALE GENOMIC DNA]</scope>
    <source>
        <strain evidence="6">CCUG 71848</strain>
    </source>
</reference>
<evidence type="ECO:0000256" key="3">
    <source>
        <dbReference type="ARBA" id="ARBA00023163"/>
    </source>
</evidence>
<organism evidence="5 6">
    <name type="scientific">Lentilactobacillus raoultii</name>
    <dbReference type="NCBI Taxonomy" id="1987503"/>
    <lineage>
        <taxon>Bacteria</taxon>
        <taxon>Bacillati</taxon>
        <taxon>Bacillota</taxon>
        <taxon>Bacilli</taxon>
        <taxon>Lactobacillales</taxon>
        <taxon>Lactobacillaceae</taxon>
        <taxon>Lentilactobacillus</taxon>
    </lineage>
</organism>
<evidence type="ECO:0000259" key="4">
    <source>
        <dbReference type="PROSITE" id="PS50987"/>
    </source>
</evidence>
<accession>A0ABW3PH52</accession>
<dbReference type="InterPro" id="IPR001845">
    <property type="entry name" value="HTH_ArsR_DNA-bd_dom"/>
</dbReference>
<dbReference type="Proteomes" id="UP001597156">
    <property type="component" value="Unassembled WGS sequence"/>
</dbReference>
<dbReference type="CDD" id="cd00090">
    <property type="entry name" value="HTH_ARSR"/>
    <property type="match status" value="1"/>
</dbReference>
<dbReference type="EMBL" id="JBHTLH010000015">
    <property type="protein sequence ID" value="MFD1124767.1"/>
    <property type="molecule type" value="Genomic_DNA"/>
</dbReference>
<dbReference type="PRINTS" id="PR00778">
    <property type="entry name" value="HTHARSR"/>
</dbReference>
<proteinExistence type="predicted"/>
<dbReference type="Gene3D" id="1.10.10.10">
    <property type="entry name" value="Winged helix-like DNA-binding domain superfamily/Winged helix DNA-binding domain"/>
    <property type="match status" value="1"/>
</dbReference>
<keyword evidence="2" id="KW-0238">DNA-binding</keyword>
<dbReference type="RefSeq" id="WP_121979404.1">
    <property type="nucleotide sequence ID" value="NZ_JBHTLH010000015.1"/>
</dbReference>
<dbReference type="SUPFAM" id="SSF46785">
    <property type="entry name" value="Winged helix' DNA-binding domain"/>
    <property type="match status" value="1"/>
</dbReference>
<dbReference type="NCBIfam" id="NF033788">
    <property type="entry name" value="HTH_metalloreg"/>
    <property type="match status" value="1"/>
</dbReference>
<sequence length="94" mass="11083">MVTLYRRLFVMTRALNHPVRLQLLYYLMENGKSNVTQLVDQVEVSQPAVSRHLRILEDAQLITRDQAGKEHFYSLKDQHVKALLDNLRNHVQEK</sequence>
<evidence type="ECO:0000313" key="6">
    <source>
        <dbReference type="Proteomes" id="UP001597156"/>
    </source>
</evidence>
<dbReference type="SMART" id="SM00418">
    <property type="entry name" value="HTH_ARSR"/>
    <property type="match status" value="1"/>
</dbReference>
<dbReference type="InterPro" id="IPR011991">
    <property type="entry name" value="ArsR-like_HTH"/>
</dbReference>